<dbReference type="EMBL" id="CP121252">
    <property type="protein sequence ID" value="WFP16676.1"/>
    <property type="molecule type" value="Genomic_DNA"/>
</dbReference>
<evidence type="ECO:0000259" key="3">
    <source>
        <dbReference type="Pfam" id="PF12804"/>
    </source>
</evidence>
<accession>A0ABY8H6X6</accession>
<dbReference type="InterPro" id="IPR029044">
    <property type="entry name" value="Nucleotide-diphossugar_trans"/>
</dbReference>
<feature type="domain" description="MobA-like NTP transferase" evidence="3">
    <location>
        <begin position="5"/>
        <end position="161"/>
    </location>
</feature>
<dbReference type="PANTHER" id="PTHR19136:SF81">
    <property type="entry name" value="MOLYBDENUM COFACTOR GUANYLYLTRANSFERASE"/>
    <property type="match status" value="1"/>
</dbReference>
<name>A0ABY8H6X6_9MICC</name>
<dbReference type="GO" id="GO:0016740">
    <property type="term" value="F:transferase activity"/>
    <property type="evidence" value="ECO:0007669"/>
    <property type="project" value="UniProtKB-KW"/>
</dbReference>
<organism evidence="4 5">
    <name type="scientific">Citricoccus muralis</name>
    <dbReference type="NCBI Taxonomy" id="169134"/>
    <lineage>
        <taxon>Bacteria</taxon>
        <taxon>Bacillati</taxon>
        <taxon>Actinomycetota</taxon>
        <taxon>Actinomycetes</taxon>
        <taxon>Micrococcales</taxon>
        <taxon>Micrococcaceae</taxon>
        <taxon>Citricoccus</taxon>
    </lineage>
</organism>
<dbReference type="InterPro" id="IPR025877">
    <property type="entry name" value="MobA-like_NTP_Trfase"/>
</dbReference>
<dbReference type="Gene3D" id="3.90.550.10">
    <property type="entry name" value="Spore Coat Polysaccharide Biosynthesis Protein SpsA, Chain A"/>
    <property type="match status" value="1"/>
</dbReference>
<dbReference type="RefSeq" id="WP_278157774.1">
    <property type="nucleotide sequence ID" value="NZ_CP121252.1"/>
</dbReference>
<protein>
    <submittedName>
        <fullName evidence="4">NTP transferase domain-containing protein</fullName>
    </submittedName>
</protein>
<dbReference type="SUPFAM" id="SSF53448">
    <property type="entry name" value="Nucleotide-diphospho-sugar transferases"/>
    <property type="match status" value="1"/>
</dbReference>
<evidence type="ECO:0000313" key="5">
    <source>
        <dbReference type="Proteomes" id="UP001219037"/>
    </source>
</evidence>
<keyword evidence="5" id="KW-1185">Reference proteome</keyword>
<dbReference type="Proteomes" id="UP001219037">
    <property type="component" value="Chromosome"/>
</dbReference>
<evidence type="ECO:0000256" key="2">
    <source>
        <dbReference type="SAM" id="MobiDB-lite"/>
    </source>
</evidence>
<dbReference type="PANTHER" id="PTHR19136">
    <property type="entry name" value="MOLYBDENUM COFACTOR GUANYLYLTRANSFERASE"/>
    <property type="match status" value="1"/>
</dbReference>
<feature type="compositionally biased region" description="Acidic residues" evidence="2">
    <location>
        <begin position="220"/>
        <end position="230"/>
    </location>
</feature>
<sequence>MMLDAVILAGGRGSRLGGLDKATLRIDGERLVDRAAAAARGNGAGRIVVVGPEHTRAPGSLVVREDPPLSGPLAALATALPHLDATWTLLLSCDLEHPDAVCALLAEQLAEHLAPTPDPEPAVSIPQDGWVLVDDDGYPQWLAGLYRTAALRRGVEQLGDDGDGADADSRLTHLADLPLRALFRAGDLRLTKIPAPGSRTADIDRPEDLTRARAIPDSQPDPDPEGDQTP</sequence>
<feature type="compositionally biased region" description="Basic and acidic residues" evidence="2">
    <location>
        <begin position="201"/>
        <end position="211"/>
    </location>
</feature>
<reference evidence="4 5" key="1">
    <citation type="submission" date="2023-04" db="EMBL/GenBank/DDBJ databases">
        <title>Funneling lignin-derived compounds into biodiesel using alkali-halophilic Citricoccus sp. P2.</title>
        <authorList>
            <person name="Luo C.-B."/>
        </authorList>
    </citation>
    <scope>NUCLEOTIDE SEQUENCE [LARGE SCALE GENOMIC DNA]</scope>
    <source>
        <strain evidence="4 5">P2</strain>
    </source>
</reference>
<keyword evidence="1 4" id="KW-0808">Transferase</keyword>
<evidence type="ECO:0000313" key="4">
    <source>
        <dbReference type="EMBL" id="WFP16676.1"/>
    </source>
</evidence>
<proteinExistence type="predicted"/>
<feature type="region of interest" description="Disordered" evidence="2">
    <location>
        <begin position="194"/>
        <end position="230"/>
    </location>
</feature>
<evidence type="ECO:0000256" key="1">
    <source>
        <dbReference type="ARBA" id="ARBA00022679"/>
    </source>
</evidence>
<gene>
    <name evidence="4" type="ORF">P8192_00685</name>
</gene>
<dbReference type="Pfam" id="PF12804">
    <property type="entry name" value="NTP_transf_3"/>
    <property type="match status" value="1"/>
</dbReference>